<evidence type="ECO:0000313" key="2">
    <source>
        <dbReference type="EMBL" id="MFD3003586.1"/>
    </source>
</evidence>
<dbReference type="InterPro" id="IPR036514">
    <property type="entry name" value="SGNH_hydro_sf"/>
</dbReference>
<name>A0ABW6C158_9BACT</name>
<dbReference type="PROSITE" id="PS51257">
    <property type="entry name" value="PROKAR_LIPOPROTEIN"/>
    <property type="match status" value="1"/>
</dbReference>
<proteinExistence type="predicted"/>
<dbReference type="SUPFAM" id="SSF52266">
    <property type="entry name" value="SGNH hydrolase"/>
    <property type="match status" value="2"/>
</dbReference>
<evidence type="ECO:0008006" key="4">
    <source>
        <dbReference type="Google" id="ProtNLM"/>
    </source>
</evidence>
<sequence length="494" mass="51689">MKIIKLLSLLLFLGSTLLSCTYTPPEPAEDPTNPRTAPTSGSADFSKYVAVGNSITAGFMDNALYEEGQLNAYPVILANRMKMVNGDAAFNTPVLASPTGAGFGGFVPGTATPVGRFRFILPTCGPNPSATNTLGLTPAPIVPGDNLAPYAGDKAALNNFSAPGTKSFHVFVNGYGANPQQGNPFYWRFASAPAASFLGDALAAQPTFFSYWLGYSDVLFYAITGGSGNANPGTNPATYAANDMTDPALFESAMNTALGALLGGANTKGVVATVPDVTRAPFFRLINEALTTGGARSAIPFALSEGQAAALNAGYAQLGPAAAAVNFKAGKVNFPVIVTATGLRHMDPGKDFLVLTTPQDSLLAGTISACNPGQRAGWGITKPIESRYVLDETEKNMVRARIEAYNTEIRAAANTGGRADRLALADIHQLFEGLDNSRNTIAPGGIISVDGLHPNPMGQAMIANEFIRAINAEFGSTLPPVNLRNYRQNILPEN</sequence>
<evidence type="ECO:0000313" key="3">
    <source>
        <dbReference type="Proteomes" id="UP001597641"/>
    </source>
</evidence>
<accession>A0ABW6C158</accession>
<feature type="chain" id="PRO_5046283227" description="GDSL-like lipase/acylhydrolase family protein" evidence="1">
    <location>
        <begin position="29"/>
        <end position="494"/>
    </location>
</feature>
<dbReference type="Gene3D" id="3.40.50.1110">
    <property type="entry name" value="SGNH hydrolase"/>
    <property type="match status" value="1"/>
</dbReference>
<dbReference type="EMBL" id="JBHUOX010000034">
    <property type="protein sequence ID" value="MFD3003586.1"/>
    <property type="molecule type" value="Genomic_DNA"/>
</dbReference>
<organism evidence="2 3">
    <name type="scientific">Pontibacter toksunensis</name>
    <dbReference type="NCBI Taxonomy" id="1332631"/>
    <lineage>
        <taxon>Bacteria</taxon>
        <taxon>Pseudomonadati</taxon>
        <taxon>Bacteroidota</taxon>
        <taxon>Cytophagia</taxon>
        <taxon>Cytophagales</taxon>
        <taxon>Hymenobacteraceae</taxon>
        <taxon>Pontibacter</taxon>
    </lineage>
</organism>
<reference evidence="3" key="1">
    <citation type="journal article" date="2019" name="Int. J. Syst. Evol. Microbiol.">
        <title>The Global Catalogue of Microorganisms (GCM) 10K type strain sequencing project: providing services to taxonomists for standard genome sequencing and annotation.</title>
        <authorList>
            <consortium name="The Broad Institute Genomics Platform"/>
            <consortium name="The Broad Institute Genome Sequencing Center for Infectious Disease"/>
            <person name="Wu L."/>
            <person name="Ma J."/>
        </authorList>
    </citation>
    <scope>NUCLEOTIDE SEQUENCE [LARGE SCALE GENOMIC DNA]</scope>
    <source>
        <strain evidence="3">KCTC 23984</strain>
    </source>
</reference>
<protein>
    <recommendedName>
        <fullName evidence="4">GDSL-like lipase/acylhydrolase family protein</fullName>
    </recommendedName>
</protein>
<evidence type="ECO:0000256" key="1">
    <source>
        <dbReference type="SAM" id="SignalP"/>
    </source>
</evidence>
<dbReference type="Proteomes" id="UP001597641">
    <property type="component" value="Unassembled WGS sequence"/>
</dbReference>
<feature type="signal peptide" evidence="1">
    <location>
        <begin position="1"/>
        <end position="28"/>
    </location>
</feature>
<comment type="caution">
    <text evidence="2">The sequence shown here is derived from an EMBL/GenBank/DDBJ whole genome shotgun (WGS) entry which is preliminary data.</text>
</comment>
<dbReference type="RefSeq" id="WP_377491276.1">
    <property type="nucleotide sequence ID" value="NZ_JBHUOX010000034.1"/>
</dbReference>
<gene>
    <name evidence="2" type="ORF">ACFS7Z_24730</name>
</gene>
<keyword evidence="1" id="KW-0732">Signal</keyword>
<keyword evidence="3" id="KW-1185">Reference proteome</keyword>